<proteinExistence type="inferred from homology"/>
<dbReference type="GO" id="GO:0008897">
    <property type="term" value="F:holo-[acyl-carrier-protein] synthase activity"/>
    <property type="evidence" value="ECO:0007669"/>
    <property type="project" value="InterPro"/>
</dbReference>
<dbReference type="InterPro" id="IPR037143">
    <property type="entry name" value="4-PPantetheinyl_Trfase_dom_sf"/>
</dbReference>
<gene>
    <name evidence="4" type="ORF">SAMN05444584_1854</name>
</gene>
<dbReference type="Pfam" id="PF01648">
    <property type="entry name" value="ACPS"/>
    <property type="match status" value="1"/>
</dbReference>
<reference evidence="5" key="1">
    <citation type="submission" date="2017-06" db="EMBL/GenBank/DDBJ databases">
        <authorList>
            <person name="Varghese N."/>
            <person name="Submissions S."/>
        </authorList>
    </citation>
    <scope>NUCLEOTIDE SEQUENCE [LARGE SCALE GENOMIC DNA]</scope>
    <source>
        <strain evidence="5">ANC 5114</strain>
    </source>
</reference>
<sequence length="194" mass="23069">MMYLHYKKITDILCIEDTGNLRLNTEQRMLLQDYRYRQLQQHTTQPLDIEMNEFGKPVSSQINFNHSHSQRYYALAYSRSLVNVGVDIEDFSRNVRMRALAEHCFHEEELLQWKQLGEDRSFWFQVWTIKEAVLKAHSLGIRLNLRTLNTQADPNSLQGIVEHEKIGRFYYQSFKLTDSMLTVASDECFKVQWV</sequence>
<dbReference type="OrthoDB" id="9808281at2"/>
<dbReference type="AlphaFoldDB" id="A0A217EHB5"/>
<dbReference type="EMBL" id="FZLN01000003">
    <property type="protein sequence ID" value="SNQ29883.1"/>
    <property type="molecule type" value="Genomic_DNA"/>
</dbReference>
<evidence type="ECO:0000259" key="3">
    <source>
        <dbReference type="Pfam" id="PF01648"/>
    </source>
</evidence>
<keyword evidence="5" id="KW-1185">Reference proteome</keyword>
<evidence type="ECO:0000256" key="2">
    <source>
        <dbReference type="ARBA" id="ARBA00022679"/>
    </source>
</evidence>
<accession>A0A217EHB5</accession>
<dbReference type="InterPro" id="IPR050559">
    <property type="entry name" value="P-Pant_transferase_sf"/>
</dbReference>
<feature type="domain" description="4'-phosphopantetheinyl transferase" evidence="3">
    <location>
        <begin position="84"/>
        <end position="168"/>
    </location>
</feature>
<organism evidence="4 5">
    <name type="scientific">Acinetobacter apis</name>
    <dbReference type="NCBI Taxonomy" id="1229165"/>
    <lineage>
        <taxon>Bacteria</taxon>
        <taxon>Pseudomonadati</taxon>
        <taxon>Pseudomonadota</taxon>
        <taxon>Gammaproteobacteria</taxon>
        <taxon>Moraxellales</taxon>
        <taxon>Moraxellaceae</taxon>
        <taxon>Acinetobacter</taxon>
    </lineage>
</organism>
<evidence type="ECO:0000313" key="5">
    <source>
        <dbReference type="Proteomes" id="UP000243463"/>
    </source>
</evidence>
<dbReference type="Gene3D" id="3.90.470.20">
    <property type="entry name" value="4'-phosphopantetheinyl transferase domain"/>
    <property type="match status" value="1"/>
</dbReference>
<name>A0A217EHB5_9GAMM</name>
<protein>
    <submittedName>
        <fullName evidence="4">4'-phosphopantetheinyl transferase</fullName>
    </submittedName>
</protein>
<dbReference type="Proteomes" id="UP000243463">
    <property type="component" value="Unassembled WGS sequence"/>
</dbReference>
<dbReference type="SUPFAM" id="SSF56214">
    <property type="entry name" value="4'-phosphopantetheinyl transferase"/>
    <property type="match status" value="2"/>
</dbReference>
<dbReference type="GO" id="GO:0005829">
    <property type="term" value="C:cytosol"/>
    <property type="evidence" value="ECO:0007669"/>
    <property type="project" value="TreeGrafter"/>
</dbReference>
<dbReference type="GO" id="GO:0019878">
    <property type="term" value="P:lysine biosynthetic process via aminoadipic acid"/>
    <property type="evidence" value="ECO:0007669"/>
    <property type="project" value="TreeGrafter"/>
</dbReference>
<evidence type="ECO:0000256" key="1">
    <source>
        <dbReference type="ARBA" id="ARBA00010990"/>
    </source>
</evidence>
<dbReference type="GO" id="GO:0000287">
    <property type="term" value="F:magnesium ion binding"/>
    <property type="evidence" value="ECO:0007669"/>
    <property type="project" value="InterPro"/>
</dbReference>
<dbReference type="RefSeq" id="WP_088823971.1">
    <property type="nucleotide sequence ID" value="NZ_FZLN01000003.1"/>
</dbReference>
<dbReference type="PANTHER" id="PTHR12215">
    <property type="entry name" value="PHOSPHOPANTETHEINE TRANSFERASE"/>
    <property type="match status" value="1"/>
</dbReference>
<comment type="similarity">
    <text evidence="1">Belongs to the P-Pant transferase superfamily. Gsp/Sfp/HetI/AcpT family.</text>
</comment>
<dbReference type="PANTHER" id="PTHR12215:SF10">
    <property type="entry name" value="L-AMINOADIPATE-SEMIALDEHYDE DEHYDROGENASE-PHOSPHOPANTETHEINYL TRANSFERASE"/>
    <property type="match status" value="1"/>
</dbReference>
<evidence type="ECO:0000313" key="4">
    <source>
        <dbReference type="EMBL" id="SNQ29883.1"/>
    </source>
</evidence>
<keyword evidence="2 4" id="KW-0808">Transferase</keyword>
<dbReference type="InterPro" id="IPR008278">
    <property type="entry name" value="4-PPantetheinyl_Trfase_dom"/>
</dbReference>